<accession>A0A835UQ98</accession>
<evidence type="ECO:0000259" key="6">
    <source>
        <dbReference type="PROSITE" id="PS50089"/>
    </source>
</evidence>
<dbReference type="EMBL" id="JADCNM010000009">
    <property type="protein sequence ID" value="KAG0468758.1"/>
    <property type="molecule type" value="Genomic_DNA"/>
</dbReference>
<dbReference type="InterPro" id="IPR013083">
    <property type="entry name" value="Znf_RING/FYVE/PHD"/>
</dbReference>
<dbReference type="EMBL" id="JADCNM010000009">
    <property type="protein sequence ID" value="KAG0468760.1"/>
    <property type="molecule type" value="Genomic_DNA"/>
</dbReference>
<dbReference type="GO" id="GO:0043067">
    <property type="term" value="P:regulation of programmed cell death"/>
    <property type="evidence" value="ECO:0007669"/>
    <property type="project" value="TreeGrafter"/>
</dbReference>
<proteinExistence type="predicted"/>
<evidence type="ECO:0000313" key="9">
    <source>
        <dbReference type="Proteomes" id="UP000639772"/>
    </source>
</evidence>
<comment type="caution">
    <text evidence="8">The sequence shown here is derived from an EMBL/GenBank/DDBJ whole genome shotgun (WGS) entry which is preliminary data.</text>
</comment>
<evidence type="ECO:0000313" key="7">
    <source>
        <dbReference type="EMBL" id="KAG0468758.1"/>
    </source>
</evidence>
<dbReference type="Gene3D" id="3.30.40.10">
    <property type="entry name" value="Zinc/RING finger domain, C3HC4 (zinc finger)"/>
    <property type="match status" value="1"/>
</dbReference>
<keyword evidence="3" id="KW-0862">Zinc</keyword>
<gene>
    <name evidence="7" type="ORF">HPP92_018086</name>
    <name evidence="8" type="ORF">HPP92_018088</name>
</gene>
<keyword evidence="5" id="KW-0175">Coiled coil</keyword>
<keyword evidence="1" id="KW-0479">Metal-binding</keyword>
<dbReference type="PANTHER" id="PTHR42647">
    <property type="entry name" value="SBP (S-RIBONUCLEASE BINDING PROTEIN) FAMILY PROTEIN"/>
    <property type="match status" value="1"/>
</dbReference>
<sequence length="296" mass="32657">MPSPSPLPPTMAVEAHHLRVLAPQFIPNSRELGKATENSSAMLGDVQTRFFMSNPLSGQVAPLVYNPVVTAAPSESSLTVAVSAGKKRTRESVSFLGEDLSSLFQNQMAELDRVLADHTERMRTEHSERRRRFSRQLAAVFEDGVRKRLQAKEQEIERVKKLNWALEERVRTLFVENQIWRELAQTNEATANLLRTNLEQVLAAQVSFKDEQRQGCDVDAGAGDAESCCCGEKDDRKTVALAITPQRACRCCGQKEATVLLLACRHLCLCAGCAPATHSCPVCNCNKSGSVFINLS</sequence>
<dbReference type="OrthoDB" id="1711136at2759"/>
<evidence type="ECO:0000256" key="3">
    <source>
        <dbReference type="ARBA" id="ARBA00022833"/>
    </source>
</evidence>
<feature type="domain" description="RING-type" evidence="6">
    <location>
        <begin position="249"/>
        <end position="284"/>
    </location>
</feature>
<dbReference type="Pfam" id="PF13920">
    <property type="entry name" value="zf-C3HC4_3"/>
    <property type="match status" value="1"/>
</dbReference>
<dbReference type="Proteomes" id="UP000639772">
    <property type="component" value="Chromosome 9"/>
</dbReference>
<dbReference type="InterPro" id="IPR001841">
    <property type="entry name" value="Znf_RING"/>
</dbReference>
<evidence type="ECO:0000256" key="4">
    <source>
        <dbReference type="PROSITE-ProRule" id="PRU00175"/>
    </source>
</evidence>
<name>A0A835UQ98_VANPL</name>
<organism evidence="8 9">
    <name type="scientific">Vanilla planifolia</name>
    <name type="common">Vanilla</name>
    <dbReference type="NCBI Taxonomy" id="51239"/>
    <lineage>
        <taxon>Eukaryota</taxon>
        <taxon>Viridiplantae</taxon>
        <taxon>Streptophyta</taxon>
        <taxon>Embryophyta</taxon>
        <taxon>Tracheophyta</taxon>
        <taxon>Spermatophyta</taxon>
        <taxon>Magnoliopsida</taxon>
        <taxon>Liliopsida</taxon>
        <taxon>Asparagales</taxon>
        <taxon>Orchidaceae</taxon>
        <taxon>Vanilloideae</taxon>
        <taxon>Vanilleae</taxon>
        <taxon>Vanilla</taxon>
    </lineage>
</organism>
<dbReference type="GO" id="GO:0008270">
    <property type="term" value="F:zinc ion binding"/>
    <property type="evidence" value="ECO:0007669"/>
    <property type="project" value="UniProtKB-KW"/>
</dbReference>
<dbReference type="PROSITE" id="PS50089">
    <property type="entry name" value="ZF_RING_2"/>
    <property type="match status" value="1"/>
</dbReference>
<dbReference type="GO" id="GO:0004842">
    <property type="term" value="F:ubiquitin-protein transferase activity"/>
    <property type="evidence" value="ECO:0007669"/>
    <property type="project" value="TreeGrafter"/>
</dbReference>
<protein>
    <recommendedName>
        <fullName evidence="6">RING-type domain-containing protein</fullName>
    </recommendedName>
</protein>
<feature type="coiled-coil region" evidence="5">
    <location>
        <begin position="142"/>
        <end position="169"/>
    </location>
</feature>
<evidence type="ECO:0000256" key="5">
    <source>
        <dbReference type="SAM" id="Coils"/>
    </source>
</evidence>
<evidence type="ECO:0000256" key="2">
    <source>
        <dbReference type="ARBA" id="ARBA00022771"/>
    </source>
</evidence>
<evidence type="ECO:0000313" key="8">
    <source>
        <dbReference type="EMBL" id="KAG0468760.1"/>
    </source>
</evidence>
<keyword evidence="2 4" id="KW-0863">Zinc-finger</keyword>
<dbReference type="PANTHER" id="PTHR42647:SF12">
    <property type="entry name" value="BOI-RELATED E3 UBIQUITIN-PROTEIN LIGASE 2-RELATED"/>
    <property type="match status" value="1"/>
</dbReference>
<dbReference type="AlphaFoldDB" id="A0A835UQ98"/>
<evidence type="ECO:0000256" key="1">
    <source>
        <dbReference type="ARBA" id="ARBA00022723"/>
    </source>
</evidence>
<reference evidence="8 9" key="1">
    <citation type="journal article" date="2020" name="Nat. Food">
        <title>A phased Vanilla planifolia genome enables genetic improvement of flavour and production.</title>
        <authorList>
            <person name="Hasing T."/>
            <person name="Tang H."/>
            <person name="Brym M."/>
            <person name="Khazi F."/>
            <person name="Huang T."/>
            <person name="Chambers A.H."/>
        </authorList>
    </citation>
    <scope>NUCLEOTIDE SEQUENCE [LARGE SCALE GENOMIC DNA]</scope>
    <source>
        <tissue evidence="8">Leaf</tissue>
    </source>
</reference>